<evidence type="ECO:0000313" key="3">
    <source>
        <dbReference type="EMBL" id="MFC4463423.1"/>
    </source>
</evidence>
<evidence type="ECO:0000313" key="4">
    <source>
        <dbReference type="Proteomes" id="UP001596012"/>
    </source>
</evidence>
<accession>A0ABV8YDK3</accession>
<organism evidence="3 4">
    <name type="scientific">Streptomyces xiangluensis</name>
    <dbReference type="NCBI Taxonomy" id="2665720"/>
    <lineage>
        <taxon>Bacteria</taxon>
        <taxon>Bacillati</taxon>
        <taxon>Actinomycetota</taxon>
        <taxon>Actinomycetes</taxon>
        <taxon>Kitasatosporales</taxon>
        <taxon>Streptomycetaceae</taxon>
        <taxon>Streptomyces</taxon>
    </lineage>
</organism>
<keyword evidence="1" id="KW-0285">Flavoprotein</keyword>
<proteinExistence type="predicted"/>
<dbReference type="EMBL" id="JBHSFG010000003">
    <property type="protein sequence ID" value="MFC4463423.1"/>
    <property type="molecule type" value="Genomic_DNA"/>
</dbReference>
<keyword evidence="4" id="KW-1185">Reference proteome</keyword>
<dbReference type="Gene3D" id="3.40.50.80">
    <property type="entry name" value="Nucleotide-binding domain of ferredoxin-NADP reductase (FNR) module"/>
    <property type="match status" value="1"/>
</dbReference>
<protein>
    <recommendedName>
        <fullName evidence="2">NADPH--hemoprotein reductase</fullName>
        <ecNumber evidence="2">1.6.2.4</ecNumber>
    </recommendedName>
</protein>
<comment type="caution">
    <text evidence="3">The sequence shown here is derived from an EMBL/GenBank/DDBJ whole genome shotgun (WGS) entry which is preliminary data.</text>
</comment>
<sequence length="130" mass="14277">MTVGAGQACGRATHTRPWCYFRCDQCYFGCDHPHIDYLHREELEAAERAGAVSLRPTFSATPRTPPRFVQHRIAAEGDEIWTHLKAGGRVFVCGGCRMAPAVREAFMTIYSAQTGAGAPATTQRAPGRPR</sequence>
<name>A0ABV8YDK3_9ACTN</name>
<dbReference type="InterPro" id="IPR039261">
    <property type="entry name" value="FNR_nucleotide-bd"/>
</dbReference>
<gene>
    <name evidence="3" type="ORF">ACFPH6_02170</name>
</gene>
<evidence type="ECO:0000256" key="2">
    <source>
        <dbReference type="ARBA" id="ARBA00023797"/>
    </source>
</evidence>
<dbReference type="PANTHER" id="PTHR19384">
    <property type="entry name" value="NITRIC OXIDE SYNTHASE-RELATED"/>
    <property type="match status" value="1"/>
</dbReference>
<dbReference type="RefSeq" id="WP_386336653.1">
    <property type="nucleotide sequence ID" value="NZ_JBHSFG010000003.1"/>
</dbReference>
<dbReference type="EC" id="1.6.2.4" evidence="2"/>
<dbReference type="Proteomes" id="UP001596012">
    <property type="component" value="Unassembled WGS sequence"/>
</dbReference>
<dbReference type="PANTHER" id="PTHR19384:SF17">
    <property type="entry name" value="NADPH--CYTOCHROME P450 REDUCTASE"/>
    <property type="match status" value="1"/>
</dbReference>
<dbReference type="SUPFAM" id="SSF52343">
    <property type="entry name" value="Ferredoxin reductase-like, C-terminal NADP-linked domain"/>
    <property type="match status" value="1"/>
</dbReference>
<evidence type="ECO:0000256" key="1">
    <source>
        <dbReference type="ARBA" id="ARBA00022630"/>
    </source>
</evidence>
<reference evidence="4" key="1">
    <citation type="journal article" date="2019" name="Int. J. Syst. Evol. Microbiol.">
        <title>The Global Catalogue of Microorganisms (GCM) 10K type strain sequencing project: providing services to taxonomists for standard genome sequencing and annotation.</title>
        <authorList>
            <consortium name="The Broad Institute Genomics Platform"/>
            <consortium name="The Broad Institute Genome Sequencing Center for Infectious Disease"/>
            <person name="Wu L."/>
            <person name="Ma J."/>
        </authorList>
    </citation>
    <scope>NUCLEOTIDE SEQUENCE [LARGE SCALE GENOMIC DNA]</scope>
    <source>
        <strain evidence="4">DT43</strain>
    </source>
</reference>